<proteinExistence type="predicted"/>
<reference evidence="7 8" key="1">
    <citation type="submission" date="2021-02" db="EMBL/GenBank/DDBJ databases">
        <title>Sulfurospirillum tamanensis sp. nov.</title>
        <authorList>
            <person name="Frolova A."/>
            <person name="Merkel A."/>
            <person name="Slobodkin A."/>
        </authorList>
    </citation>
    <scope>NUCLEOTIDE SEQUENCE [LARGE SCALE GENOMIC DNA]</scope>
    <source>
        <strain evidence="7 8">T05b</strain>
    </source>
</reference>
<feature type="domain" description="Radical SAM core" evidence="6">
    <location>
        <begin position="1"/>
        <end position="220"/>
    </location>
</feature>
<keyword evidence="7" id="KW-0489">Methyltransferase</keyword>
<dbReference type="InterPro" id="IPR050377">
    <property type="entry name" value="Radical_SAM_PqqE_MftC-like"/>
</dbReference>
<dbReference type="Proteomes" id="UP000703590">
    <property type="component" value="Unassembled WGS sequence"/>
</dbReference>
<dbReference type="CDD" id="cd01335">
    <property type="entry name" value="Radical_SAM"/>
    <property type="match status" value="1"/>
</dbReference>
<dbReference type="PANTHER" id="PTHR11228">
    <property type="entry name" value="RADICAL SAM DOMAIN PROTEIN"/>
    <property type="match status" value="1"/>
</dbReference>
<dbReference type="InterPro" id="IPR023885">
    <property type="entry name" value="4Fe4S-binding_SPASM_dom"/>
</dbReference>
<keyword evidence="4" id="KW-0408">Iron</keyword>
<reference evidence="8" key="2">
    <citation type="submission" date="2021-02" db="EMBL/GenBank/DDBJ databases">
        <title>Sulfurospirillum tamanensis sp. nov.</title>
        <authorList>
            <person name="Merkel A.Y."/>
        </authorList>
    </citation>
    <scope>NUCLEOTIDE SEQUENCE [LARGE SCALE GENOMIC DNA]</scope>
    <source>
        <strain evidence="8">T05b</strain>
    </source>
</reference>
<dbReference type="SUPFAM" id="SSF102114">
    <property type="entry name" value="Radical SAM enzymes"/>
    <property type="match status" value="1"/>
</dbReference>
<evidence type="ECO:0000256" key="4">
    <source>
        <dbReference type="ARBA" id="ARBA00023004"/>
    </source>
</evidence>
<evidence type="ECO:0000256" key="2">
    <source>
        <dbReference type="ARBA" id="ARBA00022691"/>
    </source>
</evidence>
<evidence type="ECO:0000256" key="1">
    <source>
        <dbReference type="ARBA" id="ARBA00001966"/>
    </source>
</evidence>
<dbReference type="PROSITE" id="PS51918">
    <property type="entry name" value="RADICAL_SAM"/>
    <property type="match status" value="1"/>
</dbReference>
<sequence length="508" mass="58190">MNLNKLIIKPTLQCTADCFGCVSRRSLHKEKRKLEQVTLWRWKEILEEAVALGCRNLEISGGEPTLYKNLLEIIELGKRLGLHVHMNTNGSMINDAYAEKLMESGLDSIMLSLYSHDANTLDSMRRSKGLWKKATATAAAINKARIRFPNFNFYTQTILCRENFKDFNHLIALHYSIGSDRMAISYLEGDFQKKFLLKKDEIKYFRETVIPKSISLVSELGIYNKREAVGALKMLYAEEISTLDDFSQGIYWKNKKCSVPSSSALILSNGDIHPCNIVEYAHKPIMGNIIKNNLTDLWNSDLWNQYRIHLHEKCELCPMNIHTSLGLNEFKFTRMTQEELDKLNILAGSLPSSSNIVEIGSYYGASSLAIAKGISLKENAILFCIDTWKNTSMSESDKDIYEEFLVNIDTHKHLIRPIRGYSHNVHNQIKHLAKSGIDMLFIDGDHSYEGVKRDWDLYSPMLKSGSVVIFHDVGWAEGVKKVIRENVKPVVFKESNFELPNMYWAWIK</sequence>
<comment type="cofactor">
    <cofactor evidence="1">
        <name>[4Fe-4S] cluster</name>
        <dbReference type="ChEBI" id="CHEBI:49883"/>
    </cofactor>
</comment>
<dbReference type="Pfam" id="PF13578">
    <property type="entry name" value="Methyltransf_24"/>
    <property type="match status" value="1"/>
</dbReference>
<evidence type="ECO:0000256" key="3">
    <source>
        <dbReference type="ARBA" id="ARBA00022723"/>
    </source>
</evidence>
<keyword evidence="3" id="KW-0479">Metal-binding</keyword>
<keyword evidence="5" id="KW-0411">Iron-sulfur</keyword>
<evidence type="ECO:0000256" key="5">
    <source>
        <dbReference type="ARBA" id="ARBA00023014"/>
    </source>
</evidence>
<dbReference type="Pfam" id="PF13186">
    <property type="entry name" value="SPASM"/>
    <property type="match status" value="1"/>
</dbReference>
<dbReference type="SFLD" id="SFLDS00029">
    <property type="entry name" value="Radical_SAM"/>
    <property type="match status" value="1"/>
</dbReference>
<reference evidence="7 8" key="3">
    <citation type="submission" date="2021-02" db="EMBL/GenBank/DDBJ databases">
        <authorList>
            <person name="Merkel A.Y."/>
        </authorList>
    </citation>
    <scope>NUCLEOTIDE SEQUENCE [LARGE SCALE GENOMIC DNA]</scope>
    <source>
        <strain evidence="7 8">T05b</strain>
    </source>
</reference>
<dbReference type="Gene3D" id="3.40.50.150">
    <property type="entry name" value="Vaccinia Virus protein VP39"/>
    <property type="match status" value="1"/>
</dbReference>
<accession>A0ABS2WS30</accession>
<dbReference type="GO" id="GO:0008168">
    <property type="term" value="F:methyltransferase activity"/>
    <property type="evidence" value="ECO:0007669"/>
    <property type="project" value="UniProtKB-KW"/>
</dbReference>
<dbReference type="SUPFAM" id="SSF53335">
    <property type="entry name" value="S-adenosyl-L-methionine-dependent methyltransferases"/>
    <property type="match status" value="1"/>
</dbReference>
<name>A0ABS2WS30_9BACT</name>
<dbReference type="InterPro" id="IPR007197">
    <property type="entry name" value="rSAM"/>
</dbReference>
<keyword evidence="8" id="KW-1185">Reference proteome</keyword>
<dbReference type="PANTHER" id="PTHR11228:SF7">
    <property type="entry name" value="PQQA PEPTIDE CYCLASE"/>
    <property type="match status" value="1"/>
</dbReference>
<keyword evidence="2" id="KW-0949">S-adenosyl-L-methionine</keyword>
<evidence type="ECO:0000259" key="6">
    <source>
        <dbReference type="PROSITE" id="PS51918"/>
    </source>
</evidence>
<dbReference type="InterPro" id="IPR029063">
    <property type="entry name" value="SAM-dependent_MTases_sf"/>
</dbReference>
<dbReference type="GO" id="GO:0032259">
    <property type="term" value="P:methylation"/>
    <property type="evidence" value="ECO:0007669"/>
    <property type="project" value="UniProtKB-KW"/>
</dbReference>
<protein>
    <submittedName>
        <fullName evidence="7">Class I SAM-dependent methyltransferase</fullName>
    </submittedName>
</protein>
<evidence type="ECO:0000313" key="8">
    <source>
        <dbReference type="Proteomes" id="UP000703590"/>
    </source>
</evidence>
<organism evidence="7 8">
    <name type="scientific">Sulfurospirillum tamanense</name>
    <dbReference type="NCBI Taxonomy" id="2813362"/>
    <lineage>
        <taxon>Bacteria</taxon>
        <taxon>Pseudomonadati</taxon>
        <taxon>Campylobacterota</taxon>
        <taxon>Epsilonproteobacteria</taxon>
        <taxon>Campylobacterales</taxon>
        <taxon>Sulfurospirillaceae</taxon>
        <taxon>Sulfurospirillum</taxon>
    </lineage>
</organism>
<dbReference type="SFLD" id="SFLDG01067">
    <property type="entry name" value="SPASM/twitch_domain_containing"/>
    <property type="match status" value="1"/>
</dbReference>
<dbReference type="Pfam" id="PF04055">
    <property type="entry name" value="Radical_SAM"/>
    <property type="match status" value="1"/>
</dbReference>
<dbReference type="EMBL" id="JAFHKK010000012">
    <property type="protein sequence ID" value="MBN2964459.1"/>
    <property type="molecule type" value="Genomic_DNA"/>
</dbReference>
<comment type="caution">
    <text evidence="7">The sequence shown here is derived from an EMBL/GenBank/DDBJ whole genome shotgun (WGS) entry which is preliminary data.</text>
</comment>
<dbReference type="Gene3D" id="3.20.20.70">
    <property type="entry name" value="Aldolase class I"/>
    <property type="match status" value="1"/>
</dbReference>
<gene>
    <name evidence="7" type="ORF">JWV37_06685</name>
</gene>
<dbReference type="RefSeq" id="WP_205459010.1">
    <property type="nucleotide sequence ID" value="NZ_JAFHKK010000012.1"/>
</dbReference>
<dbReference type="InterPro" id="IPR058240">
    <property type="entry name" value="rSAM_sf"/>
</dbReference>
<dbReference type="CDD" id="cd21109">
    <property type="entry name" value="SPASM"/>
    <property type="match status" value="1"/>
</dbReference>
<evidence type="ECO:0000313" key="7">
    <source>
        <dbReference type="EMBL" id="MBN2964459.1"/>
    </source>
</evidence>
<keyword evidence="7" id="KW-0808">Transferase</keyword>
<dbReference type="InterPro" id="IPR013785">
    <property type="entry name" value="Aldolase_TIM"/>
</dbReference>